<evidence type="ECO:0000313" key="2">
    <source>
        <dbReference type="EMBL" id="KAF0926187.1"/>
    </source>
</evidence>
<feature type="compositionally biased region" description="Low complexity" evidence="1">
    <location>
        <begin position="66"/>
        <end position="81"/>
    </location>
</feature>
<proteinExistence type="predicted"/>
<reference evidence="2 3" key="1">
    <citation type="submission" date="2019-11" db="EMBL/GenBank/DDBJ databases">
        <title>Whole genome sequence of Oryza granulata.</title>
        <authorList>
            <person name="Li W."/>
        </authorList>
    </citation>
    <scope>NUCLEOTIDE SEQUENCE [LARGE SCALE GENOMIC DNA]</scope>
    <source>
        <strain evidence="3">cv. Menghai</strain>
        <tissue evidence="2">Leaf</tissue>
    </source>
</reference>
<sequence length="215" mass="21926">MAARFCTGWQDGSGTPGGGHGKRRAAKFRSGKRELAVCPEHGSSPGTAGPLPSRSSFGRGGGVAVRGSVSGPGRAQAAMGARRGERKGGRRMQQLGTAGRKGARRCRGSCRSPKRAAWARPCLSPMAGTCGESGGGEDVGRAPRTGWAVFFVARFLDDGGMATGARALRVVAWAPGRGARLGAVPCGRACPGVRRCHGAAGMRAAGCARVGQARR</sequence>
<accession>A0A6G1ENJ0</accession>
<gene>
    <name evidence="2" type="ORF">E2562_022024</name>
</gene>
<dbReference type="Proteomes" id="UP000479710">
    <property type="component" value="Unassembled WGS sequence"/>
</dbReference>
<protein>
    <submittedName>
        <fullName evidence="2">Uncharacterized protein</fullName>
    </submittedName>
</protein>
<organism evidence="2 3">
    <name type="scientific">Oryza meyeriana var. granulata</name>
    <dbReference type="NCBI Taxonomy" id="110450"/>
    <lineage>
        <taxon>Eukaryota</taxon>
        <taxon>Viridiplantae</taxon>
        <taxon>Streptophyta</taxon>
        <taxon>Embryophyta</taxon>
        <taxon>Tracheophyta</taxon>
        <taxon>Spermatophyta</taxon>
        <taxon>Magnoliopsida</taxon>
        <taxon>Liliopsida</taxon>
        <taxon>Poales</taxon>
        <taxon>Poaceae</taxon>
        <taxon>BOP clade</taxon>
        <taxon>Oryzoideae</taxon>
        <taxon>Oryzeae</taxon>
        <taxon>Oryzinae</taxon>
        <taxon>Oryza</taxon>
        <taxon>Oryza meyeriana</taxon>
    </lineage>
</organism>
<dbReference type="EMBL" id="SPHZ02000003">
    <property type="protein sequence ID" value="KAF0926187.1"/>
    <property type="molecule type" value="Genomic_DNA"/>
</dbReference>
<dbReference type="AlphaFoldDB" id="A0A6G1ENJ0"/>
<name>A0A6G1ENJ0_9ORYZ</name>
<evidence type="ECO:0000313" key="3">
    <source>
        <dbReference type="Proteomes" id="UP000479710"/>
    </source>
</evidence>
<feature type="region of interest" description="Disordered" evidence="1">
    <location>
        <begin position="66"/>
        <end position="107"/>
    </location>
</feature>
<keyword evidence="3" id="KW-1185">Reference proteome</keyword>
<evidence type="ECO:0000256" key="1">
    <source>
        <dbReference type="SAM" id="MobiDB-lite"/>
    </source>
</evidence>
<comment type="caution">
    <text evidence="2">The sequence shown here is derived from an EMBL/GenBank/DDBJ whole genome shotgun (WGS) entry which is preliminary data.</text>
</comment>
<feature type="region of interest" description="Disordered" evidence="1">
    <location>
        <begin position="1"/>
        <end position="24"/>
    </location>
</feature>